<proteinExistence type="predicted"/>
<gene>
    <name evidence="2" type="ORF">BPOR_0222g00170</name>
</gene>
<evidence type="ECO:0000313" key="2">
    <source>
        <dbReference type="EMBL" id="TGO87502.1"/>
    </source>
</evidence>
<evidence type="ECO:0000313" key="3">
    <source>
        <dbReference type="Proteomes" id="UP000297280"/>
    </source>
</evidence>
<comment type="caution">
    <text evidence="2">The sequence shown here is derived from an EMBL/GenBank/DDBJ whole genome shotgun (WGS) entry which is preliminary data.</text>
</comment>
<dbReference type="OrthoDB" id="6359816at2759"/>
<dbReference type="Proteomes" id="UP000297280">
    <property type="component" value="Unassembled WGS sequence"/>
</dbReference>
<accession>A0A4Z1KR66</accession>
<dbReference type="CDD" id="cd18186">
    <property type="entry name" value="BTB_POZ_ZBTB_KLHL-like"/>
    <property type="match status" value="1"/>
</dbReference>
<dbReference type="Pfam" id="PF00651">
    <property type="entry name" value="BTB"/>
    <property type="match status" value="1"/>
</dbReference>
<keyword evidence="3" id="KW-1185">Reference proteome</keyword>
<dbReference type="PANTHER" id="PTHR47843">
    <property type="entry name" value="BTB DOMAIN-CONTAINING PROTEIN-RELATED"/>
    <property type="match status" value="1"/>
</dbReference>
<feature type="domain" description="BTB" evidence="1">
    <location>
        <begin position="10"/>
        <end position="77"/>
    </location>
</feature>
<dbReference type="PROSITE" id="PS50097">
    <property type="entry name" value="BTB"/>
    <property type="match status" value="1"/>
</dbReference>
<dbReference type="AlphaFoldDB" id="A0A4Z1KR66"/>
<dbReference type="EMBL" id="PQXO01000222">
    <property type="protein sequence ID" value="TGO87502.1"/>
    <property type="molecule type" value="Genomic_DNA"/>
</dbReference>
<name>A0A4Z1KR66_9HELO</name>
<evidence type="ECO:0000259" key="1">
    <source>
        <dbReference type="PROSITE" id="PS50097"/>
    </source>
</evidence>
<reference evidence="2 3" key="1">
    <citation type="submission" date="2017-12" db="EMBL/GenBank/DDBJ databases">
        <title>Comparative genomics of Botrytis spp.</title>
        <authorList>
            <person name="Valero-Jimenez C.A."/>
            <person name="Tapia P."/>
            <person name="Veloso J."/>
            <person name="Silva-Moreno E."/>
            <person name="Staats M."/>
            <person name="Valdes J.H."/>
            <person name="Van Kan J.A.L."/>
        </authorList>
    </citation>
    <scope>NUCLEOTIDE SEQUENCE [LARGE SCALE GENOMIC DNA]</scope>
    <source>
        <strain evidence="2 3">MUCL3349</strain>
    </source>
</reference>
<organism evidence="2 3">
    <name type="scientific">Botrytis porri</name>
    <dbReference type="NCBI Taxonomy" id="87229"/>
    <lineage>
        <taxon>Eukaryota</taxon>
        <taxon>Fungi</taxon>
        <taxon>Dikarya</taxon>
        <taxon>Ascomycota</taxon>
        <taxon>Pezizomycotina</taxon>
        <taxon>Leotiomycetes</taxon>
        <taxon>Helotiales</taxon>
        <taxon>Sclerotiniaceae</taxon>
        <taxon>Botrytis</taxon>
    </lineage>
</organism>
<protein>
    <recommendedName>
        <fullName evidence="1">BTB domain-containing protein</fullName>
    </recommendedName>
</protein>
<dbReference type="SUPFAM" id="SSF54695">
    <property type="entry name" value="POZ domain"/>
    <property type="match status" value="1"/>
</dbReference>
<sequence length="125" mass="14271">MSLLWGTEMVDLFVGPDKKLIHVHKGILPKKIQYFDKMFDGSWIESANNSAISPEGTVESFDLLIGWIYRGSLRPLQEDIKVNGRLGGDTFDLYVLCEKFCLAEVMDEIMDAIRTYKHTRDFHGG</sequence>
<dbReference type="Gene3D" id="3.30.710.10">
    <property type="entry name" value="Potassium Channel Kv1.1, Chain A"/>
    <property type="match status" value="1"/>
</dbReference>
<dbReference type="InterPro" id="IPR000210">
    <property type="entry name" value="BTB/POZ_dom"/>
</dbReference>
<dbReference type="InterPro" id="IPR011333">
    <property type="entry name" value="SKP1/BTB/POZ_sf"/>
</dbReference>